<keyword evidence="3 6" id="KW-0812">Transmembrane</keyword>
<organism evidence="7 8">
    <name type="scientific">Viridibacillus arenosi FSL R5-213</name>
    <dbReference type="NCBI Taxonomy" id="1227360"/>
    <lineage>
        <taxon>Bacteria</taxon>
        <taxon>Bacillati</taxon>
        <taxon>Bacillota</taxon>
        <taxon>Bacilli</taxon>
        <taxon>Bacillales</taxon>
        <taxon>Caryophanaceae</taxon>
        <taxon>Viridibacillus</taxon>
    </lineage>
</organism>
<dbReference type="CDD" id="cd10336">
    <property type="entry name" value="SLC6sbd_Tyt1-Like"/>
    <property type="match status" value="1"/>
</dbReference>
<feature type="transmembrane region" description="Helical" evidence="6">
    <location>
        <begin position="43"/>
        <end position="63"/>
    </location>
</feature>
<dbReference type="InterPro" id="IPR000175">
    <property type="entry name" value="Na/ntran_symport"/>
</dbReference>
<dbReference type="PANTHER" id="PTHR42948">
    <property type="entry name" value="TRANSPORTER"/>
    <property type="match status" value="1"/>
</dbReference>
<evidence type="ECO:0000313" key="8">
    <source>
        <dbReference type="Proteomes" id="UP000019062"/>
    </source>
</evidence>
<proteinExistence type="predicted"/>
<dbReference type="PROSITE" id="PS50267">
    <property type="entry name" value="NA_NEUROTRAN_SYMP_3"/>
    <property type="match status" value="1"/>
</dbReference>
<dbReference type="Proteomes" id="UP000019062">
    <property type="component" value="Unassembled WGS sequence"/>
</dbReference>
<evidence type="ECO:0000256" key="6">
    <source>
        <dbReference type="SAM" id="Phobius"/>
    </source>
</evidence>
<comment type="subcellular location">
    <subcellularLocation>
        <location evidence="1">Membrane</location>
        <topology evidence="1">Multi-pass membrane protein</topology>
    </subcellularLocation>
</comment>
<keyword evidence="4 6" id="KW-1133">Transmembrane helix</keyword>
<dbReference type="PATRIC" id="fig|1227360.4.peg.1743"/>
<evidence type="ECO:0000256" key="3">
    <source>
        <dbReference type="ARBA" id="ARBA00022692"/>
    </source>
</evidence>
<feature type="transmembrane region" description="Helical" evidence="6">
    <location>
        <begin position="144"/>
        <end position="163"/>
    </location>
</feature>
<evidence type="ECO:0000256" key="5">
    <source>
        <dbReference type="ARBA" id="ARBA00023136"/>
    </source>
</evidence>
<dbReference type="EMBL" id="ASQA01000013">
    <property type="protein sequence ID" value="ETT86749.1"/>
    <property type="molecule type" value="Genomic_DNA"/>
</dbReference>
<dbReference type="AlphaFoldDB" id="W4F2N3"/>
<dbReference type="InterPro" id="IPR037272">
    <property type="entry name" value="SNS_sf"/>
</dbReference>
<feature type="transmembrane region" description="Helical" evidence="6">
    <location>
        <begin position="175"/>
        <end position="193"/>
    </location>
</feature>
<dbReference type="PANTHER" id="PTHR42948:SF1">
    <property type="entry name" value="TRANSPORTER"/>
    <property type="match status" value="1"/>
</dbReference>
<dbReference type="eggNOG" id="COG0733">
    <property type="taxonomic scope" value="Bacteria"/>
</dbReference>
<dbReference type="NCBIfam" id="NF037979">
    <property type="entry name" value="Na_transp"/>
    <property type="match status" value="1"/>
</dbReference>
<keyword evidence="8" id="KW-1185">Reference proteome</keyword>
<evidence type="ECO:0000313" key="7">
    <source>
        <dbReference type="EMBL" id="ETT86749.1"/>
    </source>
</evidence>
<evidence type="ECO:0000256" key="2">
    <source>
        <dbReference type="ARBA" id="ARBA00022448"/>
    </source>
</evidence>
<feature type="transmembrane region" description="Helical" evidence="6">
    <location>
        <begin position="422"/>
        <end position="443"/>
    </location>
</feature>
<accession>W4F2N3</accession>
<feature type="transmembrane region" description="Helical" evidence="6">
    <location>
        <begin position="299"/>
        <end position="322"/>
    </location>
</feature>
<keyword evidence="5 6" id="KW-0472">Membrane</keyword>
<dbReference type="GO" id="GO:0016020">
    <property type="term" value="C:membrane"/>
    <property type="evidence" value="ECO:0007669"/>
    <property type="project" value="UniProtKB-SubCell"/>
</dbReference>
<feature type="transmembrane region" description="Helical" evidence="6">
    <location>
        <begin position="253"/>
        <end position="279"/>
    </location>
</feature>
<gene>
    <name evidence="7" type="ORF">C176_08552</name>
</gene>
<dbReference type="InterPro" id="IPR047218">
    <property type="entry name" value="YocR/YhdH-like"/>
</dbReference>
<dbReference type="SUPFAM" id="SSF161070">
    <property type="entry name" value="SNF-like"/>
    <property type="match status" value="1"/>
</dbReference>
<reference evidence="7 8" key="1">
    <citation type="journal article" date="2014" name="BMC Genomics">
        <title>Genomic comparison of sporeforming bacilli isolated from milk.</title>
        <authorList>
            <person name="Moreno Switt A.I."/>
            <person name="Andrus A.D."/>
            <person name="Ranieri M.L."/>
            <person name="Orsi R.H."/>
            <person name="Ivy R."/>
            <person name="den Bakker H.C."/>
            <person name="Martin N.H."/>
            <person name="Wiedmann M."/>
            <person name="Boor K.J."/>
        </authorList>
    </citation>
    <scope>NUCLEOTIDE SEQUENCE [LARGE SCALE GENOMIC DNA]</scope>
    <source>
        <strain evidence="7 8">FSL R5-213</strain>
    </source>
</reference>
<name>W4F2N3_9BACL</name>
<sequence length="456" mass="49713">MVCIKTSEQWSSKIGFILSAAGSAIGVGAIWKLPYVTGISGGGAFFLLFILFSLFIGFPLLLAEFVIGRSTQKEAVSAYRTLAPNTNWHWIGKLGVFTCFLLLSFYSVIGGWIVIYFTKGLFGGIISEGADYGSVFNDTIGNPMLVIGAQFAFLAFTVLVVAKGIQNGIEKVSKILMPALFILFFVLIIRSLTLDNAMEGVKFFLAPDFASITSQSILYAMGQAFFSLSVGVSVMVTYSSYLSKKESLIQPAISIVTMNLFIALLAGLAIFPAVFSLGLEPAEGPGLLFVVLPAVFDQIIFGEAFLLGFLALFLFATLTSAFSMLEIIVASIVKGKEEKRTKYAYIIGVLIFAVGVPSALSYSVFDNILIFSKNIFDSADYLVSNILMPLGVFLISIFVPLKIKKSKLREEVLQHSSLGATAFNIWFFIMRYIIPLVIIIVFLDITGILDKIIAIF</sequence>
<protein>
    <submittedName>
        <fullName evidence="7">Sodium-dependent transporter</fullName>
    </submittedName>
</protein>
<comment type="caution">
    <text evidence="7">The sequence shown here is derived from an EMBL/GenBank/DDBJ whole genome shotgun (WGS) entry which is preliminary data.</text>
</comment>
<dbReference type="PRINTS" id="PR00176">
    <property type="entry name" value="NANEUSMPORT"/>
</dbReference>
<evidence type="ECO:0000256" key="1">
    <source>
        <dbReference type="ARBA" id="ARBA00004141"/>
    </source>
</evidence>
<feature type="transmembrane region" description="Helical" evidence="6">
    <location>
        <begin position="217"/>
        <end position="241"/>
    </location>
</feature>
<feature type="transmembrane region" description="Helical" evidence="6">
    <location>
        <begin position="382"/>
        <end position="401"/>
    </location>
</feature>
<keyword evidence="2" id="KW-0813">Transport</keyword>
<evidence type="ECO:0000256" key="4">
    <source>
        <dbReference type="ARBA" id="ARBA00022989"/>
    </source>
</evidence>
<feature type="transmembrane region" description="Helical" evidence="6">
    <location>
        <begin position="343"/>
        <end position="362"/>
    </location>
</feature>
<feature type="transmembrane region" description="Helical" evidence="6">
    <location>
        <begin position="12"/>
        <end position="31"/>
    </location>
</feature>
<feature type="transmembrane region" description="Helical" evidence="6">
    <location>
        <begin position="94"/>
        <end position="117"/>
    </location>
</feature>
<dbReference type="Pfam" id="PF00209">
    <property type="entry name" value="SNF"/>
    <property type="match status" value="2"/>
</dbReference>